<proteinExistence type="predicted"/>
<sequence>MNCFIWNRNEEVRKKQPLKKQQYLASVLCPFLSGFVAYSMEWFLDLENRVT</sequence>
<evidence type="ECO:0000313" key="3">
    <source>
        <dbReference type="Proteomes" id="UP001419268"/>
    </source>
</evidence>
<dbReference type="EMBL" id="JBBNAG010000004">
    <property type="protein sequence ID" value="KAK9140529.1"/>
    <property type="molecule type" value="Genomic_DNA"/>
</dbReference>
<evidence type="ECO:0000256" key="1">
    <source>
        <dbReference type="SAM" id="Phobius"/>
    </source>
</evidence>
<name>A0AAP0PF01_9MAGN</name>
<feature type="transmembrane region" description="Helical" evidence="1">
    <location>
        <begin position="23"/>
        <end position="44"/>
    </location>
</feature>
<gene>
    <name evidence="2" type="ORF">Scep_010210</name>
</gene>
<keyword evidence="3" id="KW-1185">Reference proteome</keyword>
<protein>
    <submittedName>
        <fullName evidence="2">Uncharacterized protein</fullName>
    </submittedName>
</protein>
<reference evidence="2 3" key="1">
    <citation type="submission" date="2024-01" db="EMBL/GenBank/DDBJ databases">
        <title>Genome assemblies of Stephania.</title>
        <authorList>
            <person name="Yang L."/>
        </authorList>
    </citation>
    <scope>NUCLEOTIDE SEQUENCE [LARGE SCALE GENOMIC DNA]</scope>
    <source>
        <strain evidence="2">JXDWG</strain>
        <tissue evidence="2">Leaf</tissue>
    </source>
</reference>
<organism evidence="2 3">
    <name type="scientific">Stephania cephalantha</name>
    <dbReference type="NCBI Taxonomy" id="152367"/>
    <lineage>
        <taxon>Eukaryota</taxon>
        <taxon>Viridiplantae</taxon>
        <taxon>Streptophyta</taxon>
        <taxon>Embryophyta</taxon>
        <taxon>Tracheophyta</taxon>
        <taxon>Spermatophyta</taxon>
        <taxon>Magnoliopsida</taxon>
        <taxon>Ranunculales</taxon>
        <taxon>Menispermaceae</taxon>
        <taxon>Menispermoideae</taxon>
        <taxon>Cissampelideae</taxon>
        <taxon>Stephania</taxon>
    </lineage>
</organism>
<dbReference type="Proteomes" id="UP001419268">
    <property type="component" value="Unassembled WGS sequence"/>
</dbReference>
<comment type="caution">
    <text evidence="2">The sequence shown here is derived from an EMBL/GenBank/DDBJ whole genome shotgun (WGS) entry which is preliminary data.</text>
</comment>
<evidence type="ECO:0000313" key="2">
    <source>
        <dbReference type="EMBL" id="KAK9140529.1"/>
    </source>
</evidence>
<accession>A0AAP0PF01</accession>
<keyword evidence="1" id="KW-1133">Transmembrane helix</keyword>
<keyword evidence="1" id="KW-0812">Transmembrane</keyword>
<keyword evidence="1" id="KW-0472">Membrane</keyword>
<dbReference type="AlphaFoldDB" id="A0AAP0PF01"/>